<dbReference type="PATRIC" id="fig|883111.3.peg.944"/>
<evidence type="ECO:0000256" key="1">
    <source>
        <dbReference type="ARBA" id="ARBA00022472"/>
    </source>
</evidence>
<dbReference type="InterPro" id="IPR036269">
    <property type="entry name" value="Rho_N_sf"/>
</dbReference>
<dbReference type="InterPro" id="IPR011112">
    <property type="entry name" value="Rho-like_N"/>
</dbReference>
<dbReference type="STRING" id="883111.HMPREF9706_00943"/>
<gene>
    <name evidence="9" type="primary">rho</name>
    <name evidence="13" type="ORF">HMPREF9706_00943</name>
</gene>
<dbReference type="InterPro" id="IPR011113">
    <property type="entry name" value="Rho_RNA-bd"/>
</dbReference>
<keyword evidence="6 9" id="KW-0694">RNA-binding</keyword>
<dbReference type="InterPro" id="IPR041703">
    <property type="entry name" value="Rho_factor_ATP-bd"/>
</dbReference>
<dbReference type="Gene3D" id="3.40.50.300">
    <property type="entry name" value="P-loop containing nucleotide triphosphate hydrolases"/>
    <property type="match status" value="1"/>
</dbReference>
<dbReference type="SUPFAM" id="SSF68912">
    <property type="entry name" value="Rho N-terminal domain-like"/>
    <property type="match status" value="1"/>
</dbReference>
<dbReference type="NCBIfam" id="TIGR00767">
    <property type="entry name" value="rho"/>
    <property type="match status" value="1"/>
</dbReference>
<dbReference type="InterPro" id="IPR011129">
    <property type="entry name" value="CSD"/>
</dbReference>
<keyword evidence="7 9" id="KW-0805">Transcription regulation</keyword>
<evidence type="ECO:0000256" key="10">
    <source>
        <dbReference type="NCBIfam" id="TIGR00767"/>
    </source>
</evidence>
<protein>
    <recommendedName>
        <fullName evidence="9 10">Transcription termination factor Rho</fullName>
        <ecNumber evidence="9 10">3.6.4.-</ecNumber>
    </recommendedName>
    <alternativeName>
        <fullName evidence="9">ATP-dependent helicase Rho</fullName>
    </alternativeName>
</protein>
<dbReference type="Proteomes" id="UP000004465">
    <property type="component" value="Unassembled WGS sequence"/>
</dbReference>
<keyword evidence="1 9" id="KW-0806">Transcription termination</keyword>
<dbReference type="AlphaFoldDB" id="K1LXP5"/>
<comment type="caution">
    <text evidence="13">The sequence shown here is derived from an EMBL/GenBank/DDBJ whole genome shotgun (WGS) entry which is preliminary data.</text>
</comment>
<dbReference type="HAMAP" id="MF_01884">
    <property type="entry name" value="Rho"/>
    <property type="match status" value="1"/>
</dbReference>
<evidence type="ECO:0000259" key="12">
    <source>
        <dbReference type="PROSITE" id="PS51856"/>
    </source>
</evidence>
<evidence type="ECO:0000256" key="6">
    <source>
        <dbReference type="ARBA" id="ARBA00022884"/>
    </source>
</evidence>
<dbReference type="Gene3D" id="2.40.50.140">
    <property type="entry name" value="Nucleic acid-binding proteins"/>
    <property type="match status" value="1"/>
</dbReference>
<dbReference type="OrthoDB" id="9805197at2"/>
<dbReference type="InterPro" id="IPR004665">
    <property type="entry name" value="Term_rho"/>
</dbReference>
<dbReference type="EMBL" id="AGZD01000007">
    <property type="protein sequence ID" value="EKB54753.1"/>
    <property type="molecule type" value="Genomic_DNA"/>
</dbReference>
<dbReference type="GO" id="GO:0006353">
    <property type="term" value="P:DNA-templated transcription termination"/>
    <property type="evidence" value="ECO:0007669"/>
    <property type="project" value="UniProtKB-UniRule"/>
</dbReference>
<dbReference type="PROSITE" id="PS51856">
    <property type="entry name" value="RHO_RNA_BD"/>
    <property type="match status" value="1"/>
</dbReference>
<dbReference type="InterPro" id="IPR003593">
    <property type="entry name" value="AAA+_ATPase"/>
</dbReference>
<proteinExistence type="inferred from homology"/>
<organism evidence="13 14">
    <name type="scientific">Facklamia hominis CCUG 36813</name>
    <dbReference type="NCBI Taxonomy" id="883111"/>
    <lineage>
        <taxon>Bacteria</taxon>
        <taxon>Bacillati</taxon>
        <taxon>Bacillota</taxon>
        <taxon>Bacilli</taxon>
        <taxon>Lactobacillales</taxon>
        <taxon>Aerococcaceae</taxon>
        <taxon>Facklamia</taxon>
    </lineage>
</organism>
<dbReference type="GO" id="GO:0004386">
    <property type="term" value="F:helicase activity"/>
    <property type="evidence" value="ECO:0007669"/>
    <property type="project" value="UniProtKB-UniRule"/>
</dbReference>
<dbReference type="Pfam" id="PF07498">
    <property type="entry name" value="Rho_N"/>
    <property type="match status" value="1"/>
</dbReference>
<reference evidence="13 14" key="1">
    <citation type="submission" date="2012-07" db="EMBL/GenBank/DDBJ databases">
        <title>The Genome Sequence of Facklamia hominis CCUG 36813.</title>
        <authorList>
            <consortium name="The Broad Institute Genome Sequencing Platform"/>
            <person name="Earl A."/>
            <person name="Ward D."/>
            <person name="Feldgarden M."/>
            <person name="Gevers D."/>
            <person name="Huys G."/>
            <person name="Walker B."/>
            <person name="Young S.K."/>
            <person name="Zeng Q."/>
            <person name="Gargeya S."/>
            <person name="Fitzgerald M."/>
            <person name="Haas B."/>
            <person name="Abouelleil A."/>
            <person name="Alvarado L."/>
            <person name="Arachchi H.M."/>
            <person name="Berlin A.M."/>
            <person name="Chapman S.B."/>
            <person name="Goldberg J."/>
            <person name="Griggs A."/>
            <person name="Gujja S."/>
            <person name="Hansen M."/>
            <person name="Howarth C."/>
            <person name="Imamovic A."/>
            <person name="Larimer J."/>
            <person name="McCowen C."/>
            <person name="Montmayeur A."/>
            <person name="Murphy C."/>
            <person name="Neiman D."/>
            <person name="Pearson M."/>
            <person name="Priest M."/>
            <person name="Roberts A."/>
            <person name="Saif S."/>
            <person name="Shea T."/>
            <person name="Sisk P."/>
            <person name="Sykes S."/>
            <person name="Wortman J."/>
            <person name="Nusbaum C."/>
            <person name="Birren B."/>
        </authorList>
    </citation>
    <scope>NUCLEOTIDE SEQUENCE [LARGE SCALE GENOMIC DNA]</scope>
    <source>
        <strain evidence="13 14">CCUG 36813</strain>
    </source>
</reference>
<feature type="binding site" evidence="9">
    <location>
        <position position="214"/>
    </location>
    <ligand>
        <name>ATP</name>
        <dbReference type="ChEBI" id="CHEBI:30616"/>
    </ligand>
</feature>
<dbReference type="InterPro" id="IPR012340">
    <property type="entry name" value="NA-bd_OB-fold"/>
</dbReference>
<evidence type="ECO:0000256" key="7">
    <source>
        <dbReference type="ARBA" id="ARBA00023015"/>
    </source>
</evidence>
<evidence type="ECO:0000256" key="9">
    <source>
        <dbReference type="HAMAP-Rule" id="MF_01884"/>
    </source>
</evidence>
<keyword evidence="8 9" id="KW-0804">Transcription</keyword>
<sequence>MRMNDFSLETLLKQEVKQLYAYARELGVPDFSNLSKKELALAVMRHQEEKQGFFKVEGILDLSRDQNSLSFIRPINFSPSSEDIYISDSQIRRFSLRNGDRISGPARPPKENERYSGLMQISAVNGQNPEKMVHRDHFASLTPIYPDRPLHLSYAQEVLSNRLIDLISPVGFGQRGMIVAPPKAGKTTLLKEIARGIRHNYPKTHLFVLLIDERPEEVTDFERFVEGEVVASTFDQTPSNHIRVASLLLAHAQRLVESGEDVVILLDSITRLARAYNLVVKPSGRTLTGGFDPAAFYFPKRFFGSARNIENGGSLTILATALVDTGSRMDEIIYEEFKGTGNMELHLSRELANRRIFPALDIKNSSTRREEYLMDDHTLDLIWRLRKGLGRETLEITDQLIQLLSRSEDQISFLQALEKLLPK</sequence>
<dbReference type="PANTHER" id="PTHR46425:SF1">
    <property type="entry name" value="TRANSCRIPTION TERMINATION FACTOR RHO"/>
    <property type="match status" value="1"/>
</dbReference>
<dbReference type="CDD" id="cd01128">
    <property type="entry name" value="rho_factor_C"/>
    <property type="match status" value="1"/>
</dbReference>
<name>K1LXP5_9LACT</name>
<dbReference type="NCBIfam" id="NF006886">
    <property type="entry name" value="PRK09376.1"/>
    <property type="match status" value="1"/>
</dbReference>
<evidence type="ECO:0000313" key="13">
    <source>
        <dbReference type="EMBL" id="EKB54753.1"/>
    </source>
</evidence>
<evidence type="ECO:0000256" key="2">
    <source>
        <dbReference type="ARBA" id="ARBA00022741"/>
    </source>
</evidence>
<keyword evidence="4 9" id="KW-0347">Helicase</keyword>
<comment type="caution">
    <text evidence="9">Lacks conserved residue(s) required for the propagation of feature annotation.</text>
</comment>
<dbReference type="EC" id="3.6.4.-" evidence="9 10"/>
<comment type="subunit">
    <text evidence="9">Homohexamer. The homohexamer assembles into an open ring structure.</text>
</comment>
<dbReference type="Pfam" id="PF00006">
    <property type="entry name" value="ATP-synt_ab"/>
    <property type="match status" value="1"/>
</dbReference>
<dbReference type="GO" id="GO:0005524">
    <property type="term" value="F:ATP binding"/>
    <property type="evidence" value="ECO:0007669"/>
    <property type="project" value="UniProtKB-UniRule"/>
</dbReference>
<evidence type="ECO:0000256" key="4">
    <source>
        <dbReference type="ARBA" id="ARBA00022806"/>
    </source>
</evidence>
<dbReference type="PANTHER" id="PTHR46425">
    <property type="entry name" value="TRANSCRIPTION TERMINATION FACTOR RHO"/>
    <property type="match status" value="1"/>
</dbReference>
<dbReference type="GO" id="GO:0003723">
    <property type="term" value="F:RNA binding"/>
    <property type="evidence" value="ECO:0007669"/>
    <property type="project" value="UniProtKB-UniRule"/>
</dbReference>
<dbReference type="GO" id="GO:0008186">
    <property type="term" value="F:ATP-dependent activity, acting on RNA"/>
    <property type="evidence" value="ECO:0007669"/>
    <property type="project" value="UniProtKB-UniRule"/>
</dbReference>
<comment type="similarity">
    <text evidence="9 11">Belongs to the Rho family.</text>
</comment>
<dbReference type="InterPro" id="IPR000194">
    <property type="entry name" value="ATPase_F1/V1/A1_a/bsu_nucl-bd"/>
</dbReference>
<feature type="binding site" evidence="9">
    <location>
        <begin position="171"/>
        <end position="176"/>
    </location>
    <ligand>
        <name>ATP</name>
        <dbReference type="ChEBI" id="CHEBI:30616"/>
    </ligand>
</feature>
<dbReference type="SUPFAM" id="SSF52540">
    <property type="entry name" value="P-loop containing nucleoside triphosphate hydrolases"/>
    <property type="match status" value="1"/>
</dbReference>
<accession>K1LXP5</accession>
<keyword evidence="2 9" id="KW-0547">Nucleotide-binding</keyword>
<dbReference type="InterPro" id="IPR027417">
    <property type="entry name" value="P-loop_NTPase"/>
</dbReference>
<dbReference type="HOGENOM" id="CLU_016377_4_0_9"/>
<feature type="binding site" evidence="9">
    <location>
        <begin position="183"/>
        <end position="188"/>
    </location>
    <ligand>
        <name>ATP</name>
        <dbReference type="ChEBI" id="CHEBI:30616"/>
    </ligand>
</feature>
<evidence type="ECO:0000256" key="8">
    <source>
        <dbReference type="ARBA" id="ARBA00023163"/>
    </source>
</evidence>
<feature type="domain" description="Rho RNA-BD" evidence="12">
    <location>
        <begin position="53"/>
        <end position="128"/>
    </location>
</feature>
<evidence type="ECO:0000313" key="14">
    <source>
        <dbReference type="Proteomes" id="UP000004465"/>
    </source>
</evidence>
<dbReference type="SUPFAM" id="SSF50249">
    <property type="entry name" value="Nucleic acid-binding proteins"/>
    <property type="match status" value="1"/>
</dbReference>
<dbReference type="SMART" id="SM00357">
    <property type="entry name" value="CSP"/>
    <property type="match status" value="1"/>
</dbReference>
<dbReference type="GO" id="GO:0016787">
    <property type="term" value="F:hydrolase activity"/>
    <property type="evidence" value="ECO:0007669"/>
    <property type="project" value="UniProtKB-KW"/>
</dbReference>
<keyword evidence="14" id="KW-1185">Reference proteome</keyword>
<evidence type="ECO:0000256" key="11">
    <source>
        <dbReference type="PROSITE-ProRule" id="PRU01203"/>
    </source>
</evidence>
<keyword evidence="3 9" id="KW-0378">Hydrolase</keyword>
<dbReference type="Pfam" id="PF07497">
    <property type="entry name" value="Rho_RNA_bind"/>
    <property type="match status" value="1"/>
</dbReference>
<keyword evidence="5 9" id="KW-0067">ATP-binding</keyword>
<dbReference type="SMART" id="SM00382">
    <property type="entry name" value="AAA"/>
    <property type="match status" value="1"/>
</dbReference>
<evidence type="ECO:0000256" key="5">
    <source>
        <dbReference type="ARBA" id="ARBA00022840"/>
    </source>
</evidence>
<comment type="function">
    <text evidence="9">Facilitates transcription termination by a mechanism that involves Rho binding to the nascent RNA, activation of Rho's RNA-dependent ATPase activity, and release of the mRNA from the DNA template.</text>
</comment>
<evidence type="ECO:0000256" key="3">
    <source>
        <dbReference type="ARBA" id="ARBA00022801"/>
    </source>
</evidence>